<keyword evidence="6" id="KW-1185">Reference proteome</keyword>
<dbReference type="Pfam" id="PF00560">
    <property type="entry name" value="LRR_1"/>
    <property type="match status" value="2"/>
</dbReference>
<protein>
    <submittedName>
        <fullName evidence="5">Kinase-like protein</fullName>
    </submittedName>
</protein>
<dbReference type="GO" id="GO:0016301">
    <property type="term" value="F:kinase activity"/>
    <property type="evidence" value="ECO:0007669"/>
    <property type="project" value="UniProtKB-KW"/>
</dbReference>
<comment type="caution">
    <text evidence="5">The sequence shown here is derived from an EMBL/GenBank/DDBJ whole genome shotgun (WGS) entry which is preliminary data.</text>
</comment>
<dbReference type="InterPro" id="IPR053211">
    <property type="entry name" value="DNA_repair-toleration"/>
</dbReference>
<dbReference type="FunFam" id="3.80.10.10:FF:000627">
    <property type="entry name" value="Probable leucine-rich repeat receptor-like protein kinase At2g33170"/>
    <property type="match status" value="1"/>
</dbReference>
<accession>A0A392P369</accession>
<evidence type="ECO:0000259" key="4">
    <source>
        <dbReference type="Pfam" id="PF08263"/>
    </source>
</evidence>
<feature type="domain" description="Leucine-rich repeat-containing N-terminal plant-type" evidence="4">
    <location>
        <begin position="6"/>
        <end position="45"/>
    </location>
</feature>
<dbReference type="EMBL" id="LXQA010061081">
    <property type="protein sequence ID" value="MCI06202.1"/>
    <property type="molecule type" value="Genomic_DNA"/>
</dbReference>
<sequence>MELGNQTDHLALLQFKQLISNYPNGILDSWNSSIHFCKWHGIICSPKHQRVTKLKLEGYKLHGSISPYVGNLSQMRFLNLGNNNFYGNIPQELGRLSRLRYLLLLNNALVGEFPINLTKCSELKTLRLAGNKLIGKIPSQIGSLVKLQH</sequence>
<evidence type="ECO:0000256" key="3">
    <source>
        <dbReference type="ARBA" id="ARBA00022737"/>
    </source>
</evidence>
<name>A0A392P369_9FABA</name>
<feature type="non-terminal residue" evidence="5">
    <location>
        <position position="149"/>
    </location>
</feature>
<organism evidence="5 6">
    <name type="scientific">Trifolium medium</name>
    <dbReference type="NCBI Taxonomy" id="97028"/>
    <lineage>
        <taxon>Eukaryota</taxon>
        <taxon>Viridiplantae</taxon>
        <taxon>Streptophyta</taxon>
        <taxon>Embryophyta</taxon>
        <taxon>Tracheophyta</taxon>
        <taxon>Spermatophyta</taxon>
        <taxon>Magnoliopsida</taxon>
        <taxon>eudicotyledons</taxon>
        <taxon>Gunneridae</taxon>
        <taxon>Pentapetalae</taxon>
        <taxon>rosids</taxon>
        <taxon>fabids</taxon>
        <taxon>Fabales</taxon>
        <taxon>Fabaceae</taxon>
        <taxon>Papilionoideae</taxon>
        <taxon>50 kb inversion clade</taxon>
        <taxon>NPAAA clade</taxon>
        <taxon>Hologalegina</taxon>
        <taxon>IRL clade</taxon>
        <taxon>Trifolieae</taxon>
        <taxon>Trifolium</taxon>
    </lineage>
</organism>
<dbReference type="AlphaFoldDB" id="A0A392P369"/>
<dbReference type="PANTHER" id="PTHR48060:SF21">
    <property type="entry name" value="L DOMAIN-LIKE PROTEIN"/>
    <property type="match status" value="1"/>
</dbReference>
<dbReference type="Proteomes" id="UP000265520">
    <property type="component" value="Unassembled WGS sequence"/>
</dbReference>
<dbReference type="InterPro" id="IPR001611">
    <property type="entry name" value="Leu-rich_rpt"/>
</dbReference>
<dbReference type="InterPro" id="IPR013210">
    <property type="entry name" value="LRR_N_plant-typ"/>
</dbReference>
<evidence type="ECO:0000313" key="5">
    <source>
        <dbReference type="EMBL" id="MCI06202.1"/>
    </source>
</evidence>
<keyword evidence="1" id="KW-0433">Leucine-rich repeat</keyword>
<keyword evidence="5" id="KW-0808">Transferase</keyword>
<proteinExistence type="predicted"/>
<evidence type="ECO:0000313" key="6">
    <source>
        <dbReference type="Proteomes" id="UP000265520"/>
    </source>
</evidence>
<dbReference type="PANTHER" id="PTHR48060">
    <property type="entry name" value="DNA DAMAGE-REPAIR/TOLERATION PROTEIN DRT100"/>
    <property type="match status" value="1"/>
</dbReference>
<dbReference type="Pfam" id="PF08263">
    <property type="entry name" value="LRRNT_2"/>
    <property type="match status" value="1"/>
</dbReference>
<dbReference type="SUPFAM" id="SSF52058">
    <property type="entry name" value="L domain-like"/>
    <property type="match status" value="1"/>
</dbReference>
<keyword evidence="3" id="KW-0677">Repeat</keyword>
<dbReference type="InterPro" id="IPR032675">
    <property type="entry name" value="LRR_dom_sf"/>
</dbReference>
<keyword evidence="5" id="KW-0418">Kinase</keyword>
<reference evidence="5 6" key="1">
    <citation type="journal article" date="2018" name="Front. Plant Sci.">
        <title>Red Clover (Trifolium pratense) and Zigzag Clover (T. medium) - A Picture of Genomic Similarities and Differences.</title>
        <authorList>
            <person name="Dluhosova J."/>
            <person name="Istvanek J."/>
            <person name="Nedelnik J."/>
            <person name="Repkova J."/>
        </authorList>
    </citation>
    <scope>NUCLEOTIDE SEQUENCE [LARGE SCALE GENOMIC DNA]</scope>
    <source>
        <strain evidence="6">cv. 10/8</strain>
        <tissue evidence="5">Leaf</tissue>
    </source>
</reference>
<keyword evidence="2" id="KW-0732">Signal</keyword>
<evidence type="ECO:0000256" key="1">
    <source>
        <dbReference type="ARBA" id="ARBA00022614"/>
    </source>
</evidence>
<evidence type="ECO:0000256" key="2">
    <source>
        <dbReference type="ARBA" id="ARBA00022729"/>
    </source>
</evidence>
<dbReference type="Gene3D" id="3.80.10.10">
    <property type="entry name" value="Ribonuclease Inhibitor"/>
    <property type="match status" value="1"/>
</dbReference>